<accession>A0A6C0LBV2</accession>
<dbReference type="InterPro" id="IPR014352">
    <property type="entry name" value="FERM/acyl-CoA-bd_prot_sf"/>
</dbReference>
<evidence type="ECO:0000313" key="3">
    <source>
        <dbReference type="EMBL" id="QHU27907.1"/>
    </source>
</evidence>
<dbReference type="InterPro" id="IPR035984">
    <property type="entry name" value="Acyl-CoA-binding_sf"/>
</dbReference>
<dbReference type="PANTHER" id="PTHR23310:SF62">
    <property type="entry name" value="ACYL-COA BINDING PROTEIN 1, ISOFORM A"/>
    <property type="match status" value="1"/>
</dbReference>
<evidence type="ECO:0000259" key="2">
    <source>
        <dbReference type="PROSITE" id="PS51228"/>
    </source>
</evidence>
<dbReference type="SUPFAM" id="SSF47027">
    <property type="entry name" value="Acyl-CoA binding protein"/>
    <property type="match status" value="1"/>
</dbReference>
<dbReference type="PROSITE" id="PS51228">
    <property type="entry name" value="ACB_2"/>
    <property type="match status" value="1"/>
</dbReference>
<dbReference type="GO" id="GO:0000062">
    <property type="term" value="F:fatty-acyl-CoA binding"/>
    <property type="evidence" value="ECO:0007669"/>
    <property type="project" value="InterPro"/>
</dbReference>
<dbReference type="Gene3D" id="1.20.80.10">
    <property type="match status" value="1"/>
</dbReference>
<dbReference type="Pfam" id="PF00887">
    <property type="entry name" value="ACBP"/>
    <property type="match status" value="1"/>
</dbReference>
<protein>
    <recommendedName>
        <fullName evidence="2">ACB domain-containing protein</fullName>
    </recommendedName>
</protein>
<name>A0A6C0LBV2_9ZZZZ</name>
<dbReference type="AlphaFoldDB" id="A0A6C0LBV2"/>
<dbReference type="InterPro" id="IPR000582">
    <property type="entry name" value="Acyl-CoA-binding_protein"/>
</dbReference>
<dbReference type="PRINTS" id="PR00689">
    <property type="entry name" value="ACOABINDINGP"/>
</dbReference>
<organism evidence="3">
    <name type="scientific">viral metagenome</name>
    <dbReference type="NCBI Taxonomy" id="1070528"/>
    <lineage>
        <taxon>unclassified sequences</taxon>
        <taxon>metagenomes</taxon>
        <taxon>organismal metagenomes</taxon>
    </lineage>
</organism>
<dbReference type="GO" id="GO:0006631">
    <property type="term" value="P:fatty acid metabolic process"/>
    <property type="evidence" value="ECO:0007669"/>
    <property type="project" value="TreeGrafter"/>
</dbReference>
<proteinExistence type="predicted"/>
<reference evidence="3" key="1">
    <citation type="journal article" date="2020" name="Nature">
        <title>Giant virus diversity and host interactions through global metagenomics.</title>
        <authorList>
            <person name="Schulz F."/>
            <person name="Roux S."/>
            <person name="Paez-Espino D."/>
            <person name="Jungbluth S."/>
            <person name="Walsh D.A."/>
            <person name="Denef V.J."/>
            <person name="McMahon K.D."/>
            <person name="Konstantinidis K.T."/>
            <person name="Eloe-Fadrosh E.A."/>
            <person name="Kyrpides N.C."/>
            <person name="Woyke T."/>
        </authorList>
    </citation>
    <scope>NUCLEOTIDE SEQUENCE</scope>
    <source>
        <strain evidence="3">GVMAG-M-3300027769-26</strain>
    </source>
</reference>
<feature type="domain" description="ACB" evidence="2">
    <location>
        <begin position="1"/>
        <end position="93"/>
    </location>
</feature>
<sequence length="93" mass="11017">MDMNLELEKEFNDVLNKLNDIDLEIMGLSDTVKLEFYKYYKQARTGDCNIDKPWFVNVTACAKWEAWNSIKGMTVNEAMEKYIECYKNYILNP</sequence>
<evidence type="ECO:0000256" key="1">
    <source>
        <dbReference type="ARBA" id="ARBA00023121"/>
    </source>
</evidence>
<keyword evidence="1" id="KW-0446">Lipid-binding</keyword>
<dbReference type="PANTHER" id="PTHR23310">
    <property type="entry name" value="ACYL-COA-BINDING PROTEIN, ACBP"/>
    <property type="match status" value="1"/>
</dbReference>
<dbReference type="EMBL" id="MN740465">
    <property type="protein sequence ID" value="QHU27907.1"/>
    <property type="molecule type" value="Genomic_DNA"/>
</dbReference>